<sequence length="1191" mass="131583">MAPSLSQAQQLRAKADKKFNSSTGWFSSSSSKYEEAGDLYQQAANSFKIDKEFKEAGDAFMKEGECREQSGEKDDAANAYWNAAKAYKRGFPDEAARALTMTITLLTKAGRFRQAADREKEIAQIYLQEKQDLGKACESFERAAEWYAQEDAMATANACYKDAADLHAELGNYGHAIALYQKVADHSMTSALTKYSVKEYWLRAGLCALAMQDTVTVRRNMQLYGQKDVTFTSTREAKFINTLTDAVEAGDKEGFTNAVFEYDQVTKLDNWKTSILLHIKRGANIDENGIWYSIYVVPDYGVMFGDAGLPCGMHPTTRASLTLHHVLRFAPYCAGPRCTFSLGVYWSTCRSILKARHGHSVDPAERNNEHSETINCLADTLVSTPDTLNIIHTCIPCVLTGSHLTRSHPWDHAPLDAMAISHVVIHAITNAPGGIADNVQFILNTPSLSVSGVKLVGEMLKMFTGRKGKEVAEQGESAQFGLLVGAAAAYVAASWWLVVTYPVVAVTPLSSTLVGAAVTTLVFLTLIGFAVRRTNVIETAGLALYVAYNIWLCSETGDSDGYGEGWIHISSTYAPLVANIMPHLQTLVNFIRHTLPKPLLVSLFYRLSVLHLASRILPLIGSDSWAGEAGVDDGLQSSRVTTVLLTYRQTIFVTVYSHLLLLDHTSQVWWRWTNIFFTLAAWSVEILLTGEDDDLGVKWKLLDFYMLHATTPPSKPELAPQQLVSTDTLHDNVLKASEDVQRQPGPGINYLPTELLSKVFEIVSEEQDGAIIQLSHVCSHWRRVALFSPRAWSRVVADMSPTSNDPKVEKALAYLARSGACPVDVQVIASYGDSYDPSNGVMDALYSHIPRWRSFSFHCSNSGVSYDVIKSLSGTATALRELRLVFQPGSRAHGEYPRMPTNFLIQAPFLRLLELNGVGVNLNWLTSLQHLETLELVQNGNSPLAYGDLLRVLSTCAASLRSLKIHATISNTGTLPSPALVLPSLQTLDLILQTSPMASVLGHIEAPVLEYLSLQDIRNPSDRWCSIGLRSFLRQPASSLRQLRLCSIGMEDDELIWALGRMEGLEKLELIHSINTDVLLRGLAQPMTDTTADSWVAPALHTLKLEQCHQITGTALVECIKSRNASDSTRHVPIRDLRVQNCYQFERRHSVKLGKLSPFLNLDVAIISSFNFGLGGMRSRSPYQNMVGVAY</sequence>
<evidence type="ECO:0000259" key="9">
    <source>
        <dbReference type="Pfam" id="PF12937"/>
    </source>
</evidence>
<evidence type="ECO:0000256" key="5">
    <source>
        <dbReference type="ARBA" id="ARBA00022927"/>
    </source>
</evidence>
<dbReference type="PRINTS" id="PR00448">
    <property type="entry name" value="NSFATTACHMNT"/>
</dbReference>
<dbReference type="Pfam" id="PF08426">
    <property type="entry name" value="ICE2"/>
    <property type="match status" value="1"/>
</dbReference>
<comment type="similarity">
    <text evidence="2">Belongs to the SNAP family.</text>
</comment>
<dbReference type="InterPro" id="IPR000744">
    <property type="entry name" value="NSF_attach"/>
</dbReference>
<feature type="transmembrane region" description="Helical" evidence="8">
    <location>
        <begin position="480"/>
        <end position="501"/>
    </location>
</feature>
<dbReference type="AlphaFoldDB" id="A0A8H8NSL9"/>
<evidence type="ECO:0000313" key="10">
    <source>
        <dbReference type="EMBL" id="QRW19174.1"/>
    </source>
</evidence>
<dbReference type="Proteomes" id="UP000650533">
    <property type="component" value="Chromosome 4"/>
</dbReference>
<keyword evidence="8" id="KW-0812">Transmembrane</keyword>
<evidence type="ECO:0000256" key="1">
    <source>
        <dbReference type="ARBA" id="ARBA00004170"/>
    </source>
</evidence>
<dbReference type="GO" id="GO:0005774">
    <property type="term" value="C:vacuolar membrane"/>
    <property type="evidence" value="ECO:0007669"/>
    <property type="project" value="TreeGrafter"/>
</dbReference>
<dbReference type="CDD" id="cd15832">
    <property type="entry name" value="SNAP"/>
    <property type="match status" value="1"/>
</dbReference>
<dbReference type="KEGG" id="rsx:RhiXN_00580"/>
<dbReference type="Gene3D" id="1.25.40.10">
    <property type="entry name" value="Tetratricopeptide repeat domain"/>
    <property type="match status" value="1"/>
</dbReference>
<proteinExistence type="inferred from homology"/>
<name>A0A8H8NSL9_9AGAM</name>
<evidence type="ECO:0000256" key="4">
    <source>
        <dbReference type="ARBA" id="ARBA00022892"/>
    </source>
</evidence>
<evidence type="ECO:0000256" key="2">
    <source>
        <dbReference type="ARBA" id="ARBA00010050"/>
    </source>
</evidence>
<protein>
    <submittedName>
        <fullName evidence="10">Vesicular-fusion protein Sec17</fullName>
    </submittedName>
</protein>
<dbReference type="Gene3D" id="1.20.1280.50">
    <property type="match status" value="1"/>
</dbReference>
<evidence type="ECO:0000256" key="7">
    <source>
        <dbReference type="SAM" id="MobiDB-lite"/>
    </source>
</evidence>
<evidence type="ECO:0000313" key="11">
    <source>
        <dbReference type="Proteomes" id="UP000650533"/>
    </source>
</evidence>
<keyword evidence="4" id="KW-0931">ER-Golgi transport</keyword>
<dbReference type="SUPFAM" id="SSF52047">
    <property type="entry name" value="RNI-like"/>
    <property type="match status" value="1"/>
</dbReference>
<dbReference type="GO" id="GO:0019905">
    <property type="term" value="F:syntaxin binding"/>
    <property type="evidence" value="ECO:0007669"/>
    <property type="project" value="TreeGrafter"/>
</dbReference>
<dbReference type="FunFam" id="1.25.40.10:FF:000049">
    <property type="entry name" value="Alpha-soluble NSF attachment protein-like"/>
    <property type="match status" value="1"/>
</dbReference>
<dbReference type="InterPro" id="IPR013635">
    <property type="entry name" value="Ice2"/>
</dbReference>
<dbReference type="Pfam" id="PF12937">
    <property type="entry name" value="F-box-like"/>
    <property type="match status" value="1"/>
</dbReference>
<feature type="compositionally biased region" description="Polar residues" evidence="7">
    <location>
        <begin position="1"/>
        <end position="10"/>
    </location>
</feature>
<reference evidence="10" key="1">
    <citation type="submission" date="2020-05" db="EMBL/GenBank/DDBJ databases">
        <title>Evolutionary and genomic comparisons of hybrid uninucleate and nonhybrid Rhizoctonia fungi.</title>
        <authorList>
            <person name="Li C."/>
            <person name="Chen X."/>
        </authorList>
    </citation>
    <scope>NUCLEOTIDE SEQUENCE</scope>
    <source>
        <strain evidence="10">AG-1 IA</strain>
    </source>
</reference>
<dbReference type="GeneID" id="67022862"/>
<dbReference type="InterPro" id="IPR036047">
    <property type="entry name" value="F-box-like_dom_sf"/>
</dbReference>
<gene>
    <name evidence="10" type="ORF">RhiXN_00580</name>
</gene>
<evidence type="ECO:0000256" key="8">
    <source>
        <dbReference type="SAM" id="Phobius"/>
    </source>
</evidence>
<evidence type="ECO:0000256" key="6">
    <source>
        <dbReference type="ARBA" id="ARBA00023136"/>
    </source>
</evidence>
<dbReference type="Gene3D" id="3.80.10.10">
    <property type="entry name" value="Ribonuclease Inhibitor"/>
    <property type="match status" value="1"/>
</dbReference>
<feature type="domain" description="F-box" evidence="9">
    <location>
        <begin position="748"/>
        <end position="795"/>
    </location>
</feature>
<dbReference type="PANTHER" id="PTHR13768:SF8">
    <property type="entry name" value="ALPHA-SOLUBLE NSF ATTACHMENT PROTEIN"/>
    <property type="match status" value="1"/>
</dbReference>
<dbReference type="InterPro" id="IPR032675">
    <property type="entry name" value="LRR_dom_sf"/>
</dbReference>
<keyword evidence="3" id="KW-0813">Transport</keyword>
<dbReference type="InterPro" id="IPR011990">
    <property type="entry name" value="TPR-like_helical_dom_sf"/>
</dbReference>
<dbReference type="GO" id="GO:0005483">
    <property type="term" value="F:soluble NSF attachment protein activity"/>
    <property type="evidence" value="ECO:0007669"/>
    <property type="project" value="TreeGrafter"/>
</dbReference>
<dbReference type="RefSeq" id="XP_043179411.1">
    <property type="nucleotide sequence ID" value="XM_043320399.1"/>
</dbReference>
<dbReference type="InterPro" id="IPR001810">
    <property type="entry name" value="F-box_dom"/>
</dbReference>
<keyword evidence="8" id="KW-1133">Transmembrane helix</keyword>
<evidence type="ECO:0000256" key="3">
    <source>
        <dbReference type="ARBA" id="ARBA00022448"/>
    </source>
</evidence>
<dbReference type="GO" id="GO:0035494">
    <property type="term" value="P:SNARE complex disassembly"/>
    <property type="evidence" value="ECO:0007669"/>
    <property type="project" value="TreeGrafter"/>
</dbReference>
<feature type="compositionally biased region" description="Low complexity" evidence="7">
    <location>
        <begin position="21"/>
        <end position="31"/>
    </location>
</feature>
<dbReference type="GO" id="GO:0006886">
    <property type="term" value="P:intracellular protein transport"/>
    <property type="evidence" value="ECO:0007669"/>
    <property type="project" value="InterPro"/>
</dbReference>
<feature type="region of interest" description="Disordered" evidence="7">
    <location>
        <begin position="1"/>
        <end position="31"/>
    </location>
</feature>
<organism evidence="10 11">
    <name type="scientific">Rhizoctonia solani</name>
    <dbReference type="NCBI Taxonomy" id="456999"/>
    <lineage>
        <taxon>Eukaryota</taxon>
        <taxon>Fungi</taxon>
        <taxon>Dikarya</taxon>
        <taxon>Basidiomycota</taxon>
        <taxon>Agaricomycotina</taxon>
        <taxon>Agaricomycetes</taxon>
        <taxon>Cantharellales</taxon>
        <taxon>Ceratobasidiaceae</taxon>
        <taxon>Rhizoctonia</taxon>
    </lineage>
</organism>
<comment type="subcellular location">
    <subcellularLocation>
        <location evidence="1">Membrane</location>
        <topology evidence="1">Peripheral membrane protein</topology>
    </subcellularLocation>
</comment>
<feature type="transmembrane region" description="Helical" evidence="8">
    <location>
        <begin position="513"/>
        <end position="531"/>
    </location>
</feature>
<dbReference type="PANTHER" id="PTHR13768">
    <property type="entry name" value="SOLUBLE NSF ATTACHMENT PROTEIN SNAP"/>
    <property type="match status" value="1"/>
</dbReference>
<dbReference type="GO" id="GO:0031201">
    <property type="term" value="C:SNARE complex"/>
    <property type="evidence" value="ECO:0007669"/>
    <property type="project" value="TreeGrafter"/>
</dbReference>
<keyword evidence="6 8" id="KW-0472">Membrane</keyword>
<dbReference type="Pfam" id="PF14938">
    <property type="entry name" value="SNAP"/>
    <property type="match status" value="1"/>
</dbReference>
<keyword evidence="5" id="KW-0653">Protein transport</keyword>
<dbReference type="EMBL" id="CP059661">
    <property type="protein sequence ID" value="QRW19174.1"/>
    <property type="molecule type" value="Genomic_DNA"/>
</dbReference>
<dbReference type="SUPFAM" id="SSF48452">
    <property type="entry name" value="TPR-like"/>
    <property type="match status" value="1"/>
</dbReference>
<dbReference type="SUPFAM" id="SSF81383">
    <property type="entry name" value="F-box domain"/>
    <property type="match status" value="1"/>
</dbReference>
<accession>A0A8H8NSL9</accession>